<sequence length="349" mass="40295">MPWLLELYPPSTDTTEYTLLLVFDILFIVIAAWWIAAIQPLPKTYLSEIIFPVQFWLRGAASMWLAIVTWVSYMYSSLWDPSHTLRFILVADSLAWTLSSSLIWMAHRRNLHLPLFVRSFWIVRWLLTLQHLVASLVERSPISKQEVPCIVFQSTLLVSVTILAVASVKPHRQLTPMSPEVVALTLERFPSFSSKSLIGRSMYGSFGASKMKCSLWLEPTSKEPNRIDLKVQIPSWTLSRKANASFVSYKILVLAPGESWTVRRRYSDFRHMRRGLPEALRQSQYFPEKSLFKSFDPRVIDSRRAKLEKYLNFIVAHPDVNPQSLLSLCDFLELEYVVNADDCQSYLSV</sequence>
<keyword evidence="3" id="KW-0472">Membrane</keyword>
<dbReference type="AlphaFoldDB" id="A0A6G0X2W7"/>
<dbReference type="Pfam" id="PF00787">
    <property type="entry name" value="PX"/>
    <property type="match status" value="1"/>
</dbReference>
<dbReference type="InterPro" id="IPR001683">
    <property type="entry name" value="PX_dom"/>
</dbReference>
<dbReference type="GO" id="GO:0005737">
    <property type="term" value="C:cytoplasm"/>
    <property type="evidence" value="ECO:0007669"/>
    <property type="project" value="UniProtKB-SubCell"/>
</dbReference>
<feature type="transmembrane region" description="Helical" evidence="3">
    <location>
        <begin position="87"/>
        <end position="107"/>
    </location>
</feature>
<name>A0A6G0X2W7_9STRA</name>
<evidence type="ECO:0000256" key="3">
    <source>
        <dbReference type="SAM" id="Phobius"/>
    </source>
</evidence>
<dbReference type="SMART" id="SM00312">
    <property type="entry name" value="PX"/>
    <property type="match status" value="1"/>
</dbReference>
<dbReference type="CDD" id="cd06093">
    <property type="entry name" value="PX_domain"/>
    <property type="match status" value="1"/>
</dbReference>
<dbReference type="GO" id="GO:0035091">
    <property type="term" value="F:phosphatidylinositol binding"/>
    <property type="evidence" value="ECO:0007669"/>
    <property type="project" value="InterPro"/>
</dbReference>
<evidence type="ECO:0000259" key="4">
    <source>
        <dbReference type="PROSITE" id="PS50195"/>
    </source>
</evidence>
<dbReference type="PROSITE" id="PS50195">
    <property type="entry name" value="PX"/>
    <property type="match status" value="1"/>
</dbReference>
<keyword evidence="3" id="KW-1133">Transmembrane helix</keyword>
<dbReference type="VEuPathDB" id="FungiDB:AeMF1_015160"/>
<evidence type="ECO:0000313" key="6">
    <source>
        <dbReference type="Proteomes" id="UP000481153"/>
    </source>
</evidence>
<reference evidence="5 6" key="1">
    <citation type="submission" date="2019-07" db="EMBL/GenBank/DDBJ databases">
        <title>Genomics analysis of Aphanomyces spp. identifies a new class of oomycete effector associated with host adaptation.</title>
        <authorList>
            <person name="Gaulin E."/>
        </authorList>
    </citation>
    <scope>NUCLEOTIDE SEQUENCE [LARGE SCALE GENOMIC DNA]</scope>
    <source>
        <strain evidence="5 6">ATCC 201684</strain>
    </source>
</reference>
<feature type="transmembrane region" description="Helical" evidence="3">
    <location>
        <begin position="55"/>
        <end position="75"/>
    </location>
</feature>
<feature type="transmembrane region" description="Helical" evidence="3">
    <location>
        <begin position="17"/>
        <end position="35"/>
    </location>
</feature>
<dbReference type="PANTHER" id="PTHR22999">
    <property type="entry name" value="PX SERINE/THREONINE KINASE PXK"/>
    <property type="match status" value="1"/>
</dbReference>
<comment type="caution">
    <text evidence="5">The sequence shown here is derived from an EMBL/GenBank/DDBJ whole genome shotgun (WGS) entry which is preliminary data.</text>
</comment>
<dbReference type="EMBL" id="VJMJ01000117">
    <property type="protein sequence ID" value="KAF0734243.1"/>
    <property type="molecule type" value="Genomic_DNA"/>
</dbReference>
<evidence type="ECO:0000313" key="5">
    <source>
        <dbReference type="EMBL" id="KAF0734243.1"/>
    </source>
</evidence>
<accession>A0A6G0X2W7</accession>
<dbReference type="Gene3D" id="3.30.1520.10">
    <property type="entry name" value="Phox-like domain"/>
    <property type="match status" value="1"/>
</dbReference>
<comment type="subcellular location">
    <subcellularLocation>
        <location evidence="1">Cytoplasm</location>
    </subcellularLocation>
</comment>
<dbReference type="InterPro" id="IPR051837">
    <property type="entry name" value="SortingNexin/PXDomain-PKLike"/>
</dbReference>
<keyword evidence="6" id="KW-1185">Reference proteome</keyword>
<dbReference type="PANTHER" id="PTHR22999:SF23">
    <property type="entry name" value="SORTING NEXIN-16"/>
    <property type="match status" value="1"/>
</dbReference>
<evidence type="ECO:0000256" key="1">
    <source>
        <dbReference type="ARBA" id="ARBA00004496"/>
    </source>
</evidence>
<organism evidence="5 6">
    <name type="scientific">Aphanomyces euteiches</name>
    <dbReference type="NCBI Taxonomy" id="100861"/>
    <lineage>
        <taxon>Eukaryota</taxon>
        <taxon>Sar</taxon>
        <taxon>Stramenopiles</taxon>
        <taxon>Oomycota</taxon>
        <taxon>Saprolegniomycetes</taxon>
        <taxon>Saprolegniales</taxon>
        <taxon>Verrucalvaceae</taxon>
        <taxon>Aphanomyces</taxon>
    </lineage>
</organism>
<dbReference type="Proteomes" id="UP000481153">
    <property type="component" value="Unassembled WGS sequence"/>
</dbReference>
<feature type="domain" description="PX" evidence="4">
    <location>
        <begin position="227"/>
        <end position="349"/>
    </location>
</feature>
<dbReference type="InterPro" id="IPR036871">
    <property type="entry name" value="PX_dom_sf"/>
</dbReference>
<evidence type="ECO:0000256" key="2">
    <source>
        <dbReference type="ARBA" id="ARBA00022490"/>
    </source>
</evidence>
<proteinExistence type="predicted"/>
<keyword evidence="2" id="KW-0963">Cytoplasm</keyword>
<dbReference type="SUPFAM" id="SSF64268">
    <property type="entry name" value="PX domain"/>
    <property type="match status" value="1"/>
</dbReference>
<gene>
    <name evidence="5" type="ORF">Ae201684_009104</name>
</gene>
<keyword evidence="3" id="KW-0812">Transmembrane</keyword>
<protein>
    <recommendedName>
        <fullName evidence="4">PX domain-containing protein</fullName>
    </recommendedName>
</protein>